<evidence type="ECO:0000256" key="1">
    <source>
        <dbReference type="SAM" id="SignalP"/>
    </source>
</evidence>
<organism evidence="2 3">
    <name type="scientific">Rhodovulum iodosum</name>
    <dbReference type="NCBI Taxonomy" id="68291"/>
    <lineage>
        <taxon>Bacteria</taxon>
        <taxon>Pseudomonadati</taxon>
        <taxon>Pseudomonadota</taxon>
        <taxon>Alphaproteobacteria</taxon>
        <taxon>Rhodobacterales</taxon>
        <taxon>Paracoccaceae</taxon>
        <taxon>Rhodovulum</taxon>
    </lineage>
</organism>
<proteinExistence type="predicted"/>
<accession>A0ABV3XY05</accession>
<sequence>MKRIILSTAAVFALAAPAMAQSQLERELGVEAGQYTGTQLVRLKAAANETGNDARVYFGTPKEYTVSSTSAANDEAERIFESIAMGSDDGIDRVFAEDDTSRVFMSTQSHANARAAQILDALGDHRDGPNS</sequence>
<keyword evidence="1" id="KW-0732">Signal</keyword>
<name>A0ABV3XY05_9RHOB</name>
<dbReference type="RefSeq" id="WP_125403741.1">
    <property type="nucleotide sequence ID" value="NZ_JBEHHI010000003.1"/>
</dbReference>
<evidence type="ECO:0000313" key="3">
    <source>
        <dbReference type="Proteomes" id="UP001560019"/>
    </source>
</evidence>
<reference evidence="2 3" key="1">
    <citation type="submission" date="2024-06" db="EMBL/GenBank/DDBJ databases">
        <title>Genome of Rhodovulum iodosum, a marine photoferrotroph.</title>
        <authorList>
            <person name="Bianchini G."/>
            <person name="Nikeleit V."/>
            <person name="Kappler A."/>
            <person name="Bryce C."/>
            <person name="Sanchez-Baracaldo P."/>
        </authorList>
    </citation>
    <scope>NUCLEOTIDE SEQUENCE [LARGE SCALE GENOMIC DNA]</scope>
    <source>
        <strain evidence="2 3">UT/N1</strain>
    </source>
</reference>
<keyword evidence="3" id="KW-1185">Reference proteome</keyword>
<protein>
    <submittedName>
        <fullName evidence="2">Uncharacterized protein</fullName>
    </submittedName>
</protein>
<gene>
    <name evidence="2" type="ORF">Ga0609869_002978</name>
</gene>
<dbReference type="Proteomes" id="UP001560019">
    <property type="component" value="Unassembled WGS sequence"/>
</dbReference>
<feature type="signal peptide" evidence="1">
    <location>
        <begin position="1"/>
        <end position="20"/>
    </location>
</feature>
<evidence type="ECO:0000313" key="2">
    <source>
        <dbReference type="EMBL" id="MEX5729625.1"/>
    </source>
</evidence>
<feature type="chain" id="PRO_5045454343" evidence="1">
    <location>
        <begin position="21"/>
        <end position="131"/>
    </location>
</feature>
<dbReference type="EMBL" id="JBEHHI010000003">
    <property type="protein sequence ID" value="MEX5729625.1"/>
    <property type="molecule type" value="Genomic_DNA"/>
</dbReference>
<comment type="caution">
    <text evidence="2">The sequence shown here is derived from an EMBL/GenBank/DDBJ whole genome shotgun (WGS) entry which is preliminary data.</text>
</comment>